<feature type="region of interest" description="Disordered" evidence="3">
    <location>
        <begin position="81"/>
        <end position="138"/>
    </location>
</feature>
<dbReference type="InterPro" id="IPR011694">
    <property type="entry name" value="Ixonnexin-like"/>
</dbReference>
<feature type="compositionally biased region" description="Basic residues" evidence="3">
    <location>
        <begin position="103"/>
        <end position="129"/>
    </location>
</feature>
<reference evidence="5" key="1">
    <citation type="submission" date="2012-11" db="EMBL/GenBank/DDBJ databases">
        <authorList>
            <person name="Lucero-Rivera Y.E."/>
            <person name="Tovar-Ramirez D."/>
        </authorList>
    </citation>
    <scope>NUCLEOTIDE SEQUENCE</scope>
    <source>
        <tissue evidence="5">Salivary gland</tissue>
    </source>
</reference>
<comment type="subcellular location">
    <subcellularLocation>
        <location evidence="1">Secreted</location>
    </subcellularLocation>
</comment>
<evidence type="ECO:0000256" key="1">
    <source>
        <dbReference type="ARBA" id="ARBA00004613"/>
    </source>
</evidence>
<dbReference type="Pfam" id="PF07771">
    <property type="entry name" value="TSGP1"/>
    <property type="match status" value="1"/>
</dbReference>
<organism evidence="5">
    <name type="scientific">Rhipicephalus pulchellus</name>
    <name type="common">Yellow backed tick</name>
    <name type="synonym">Dermacentor pulchellus</name>
    <dbReference type="NCBI Taxonomy" id="72859"/>
    <lineage>
        <taxon>Eukaryota</taxon>
        <taxon>Metazoa</taxon>
        <taxon>Ecdysozoa</taxon>
        <taxon>Arthropoda</taxon>
        <taxon>Chelicerata</taxon>
        <taxon>Arachnida</taxon>
        <taxon>Acari</taxon>
        <taxon>Parasitiformes</taxon>
        <taxon>Ixodida</taxon>
        <taxon>Ixodoidea</taxon>
        <taxon>Ixodidae</taxon>
        <taxon>Rhipicephalinae</taxon>
        <taxon>Rhipicephalus</taxon>
        <taxon>Rhipicephalus</taxon>
    </lineage>
</organism>
<reference evidence="5" key="2">
    <citation type="journal article" date="2015" name="J. Proteomics">
        <title>Sexual differences in the sialomes of the zebra tick, Rhipicephalus pulchellus.</title>
        <authorList>
            <person name="Tan A.W."/>
            <person name="Francischetti I.M."/>
            <person name="Slovak M."/>
            <person name="Kini R.M."/>
            <person name="Ribeiro J.M."/>
        </authorList>
    </citation>
    <scope>NUCLEOTIDE SEQUENCE</scope>
    <source>
        <tissue evidence="5">Salivary gland</tissue>
    </source>
</reference>
<dbReference type="GO" id="GO:0005576">
    <property type="term" value="C:extracellular region"/>
    <property type="evidence" value="ECO:0007669"/>
    <property type="project" value="UniProtKB-SubCell"/>
</dbReference>
<evidence type="ECO:0000256" key="4">
    <source>
        <dbReference type="SAM" id="SignalP"/>
    </source>
</evidence>
<sequence length="138" mass="15517">MLDIRIVWLLLLQVLFAAAASVLDCPPKKAEDEKPVRSCNYFCGKNEKDEWKMGYYINKTACEYGYGGKGICVQLPGSPGCHSPEDDEVKEFLKSTSSDSKKEPKKKVPKKKKSKKSTKKPKSKKKKNSKSTSKQPKN</sequence>
<evidence type="ECO:0000256" key="2">
    <source>
        <dbReference type="ARBA" id="ARBA00022525"/>
    </source>
</evidence>
<name>L7LQQ4_RHIPC</name>
<keyword evidence="4" id="KW-0732">Signal</keyword>
<dbReference type="AlphaFoldDB" id="L7LQQ4"/>
<evidence type="ECO:0000313" key="5">
    <source>
        <dbReference type="EMBL" id="JAA54025.1"/>
    </source>
</evidence>
<feature type="chain" id="PRO_5003980087" evidence="4">
    <location>
        <begin position="20"/>
        <end position="138"/>
    </location>
</feature>
<protein>
    <submittedName>
        <fullName evidence="5">Putative basic tail protein</fullName>
    </submittedName>
</protein>
<keyword evidence="2" id="KW-0964">Secreted</keyword>
<accession>L7LQQ4</accession>
<evidence type="ECO:0000256" key="3">
    <source>
        <dbReference type="SAM" id="MobiDB-lite"/>
    </source>
</evidence>
<dbReference type="EMBL" id="GACK01011009">
    <property type="protein sequence ID" value="JAA54025.1"/>
    <property type="molecule type" value="mRNA"/>
</dbReference>
<feature type="signal peptide" evidence="4">
    <location>
        <begin position="1"/>
        <end position="19"/>
    </location>
</feature>
<proteinExistence type="evidence at transcript level"/>